<keyword evidence="2" id="KW-1185">Reference proteome</keyword>
<reference evidence="2" key="1">
    <citation type="submission" date="2009-09" db="EMBL/GenBank/DDBJ databases">
        <title>The complete chromosome of Alicyclobacillus acidocaldarius subsp. acidocaldarius DSM 446.</title>
        <authorList>
            <consortium name="US DOE Joint Genome Institute (JGI-PGF)"/>
            <person name="Lucas S."/>
            <person name="Copeland A."/>
            <person name="Lapidus A."/>
            <person name="Glavina del Rio T."/>
            <person name="Dalin E."/>
            <person name="Tice H."/>
            <person name="Bruce D."/>
            <person name="Goodwin L."/>
            <person name="Pitluck S."/>
            <person name="Kyrpides N."/>
            <person name="Mavromatis K."/>
            <person name="Ivanova N."/>
            <person name="Ovchinnikova G."/>
            <person name="Chertkov O."/>
            <person name="Sims D."/>
            <person name="Brettin T."/>
            <person name="Detter J.C."/>
            <person name="Han C."/>
            <person name="Larimer F."/>
            <person name="Land M."/>
            <person name="Hauser L."/>
            <person name="Markowitz V."/>
            <person name="Cheng J.-F."/>
            <person name="Hugenholtz P."/>
            <person name="Woyke T."/>
            <person name="Wu D."/>
            <person name="Pukall R."/>
            <person name="Klenk H.-P."/>
            <person name="Eisen J.A."/>
        </authorList>
    </citation>
    <scope>NUCLEOTIDE SEQUENCE [LARGE SCALE GENOMIC DNA]</scope>
    <source>
        <strain evidence="2">ATCC 27009 / DSM 446 / BCRC 14685 / JCM 5260 / KCTC 1825 / NBRC 15652 / NCIMB 11725 / NRRL B-14509 / 104-IA</strain>
    </source>
</reference>
<dbReference type="STRING" id="521098.Aaci_0367"/>
<name>C8WRZ2_ALIAD</name>
<evidence type="ECO:0000313" key="1">
    <source>
        <dbReference type="EMBL" id="ACV57426.1"/>
    </source>
</evidence>
<dbReference type="EMBL" id="CP001727">
    <property type="protein sequence ID" value="ACV57426.1"/>
    <property type="molecule type" value="Genomic_DNA"/>
</dbReference>
<sequence>MDVYGQEARLMIDADLGGCHCYGIGNGNDSARWKEGMSGWTSSR</sequence>
<dbReference type="KEGG" id="aac:Aaci_0367"/>
<evidence type="ECO:0000313" key="2">
    <source>
        <dbReference type="Proteomes" id="UP000001917"/>
    </source>
</evidence>
<accession>C8WRZ2</accession>
<reference evidence="1 2" key="2">
    <citation type="journal article" date="2010" name="Stand. Genomic Sci.">
        <title>Complete genome sequence of Alicyclobacillus acidocaldarius type strain (104-IA).</title>
        <authorList>
            <person name="Mavromatis K."/>
            <person name="Sikorski J."/>
            <person name="Lapidus A."/>
            <person name="Glavina Del Rio T."/>
            <person name="Copeland A."/>
            <person name="Tice H."/>
            <person name="Cheng J.F."/>
            <person name="Lucas S."/>
            <person name="Chen F."/>
            <person name="Nolan M."/>
            <person name="Bruce D."/>
            <person name="Goodwin L."/>
            <person name="Pitluck S."/>
            <person name="Ivanova N."/>
            <person name="Ovchinnikova G."/>
            <person name="Pati A."/>
            <person name="Chen A."/>
            <person name="Palaniappan K."/>
            <person name="Land M."/>
            <person name="Hauser L."/>
            <person name="Chang Y.J."/>
            <person name="Jeffries C.D."/>
            <person name="Chain P."/>
            <person name="Meincke L."/>
            <person name="Sims D."/>
            <person name="Chertkov O."/>
            <person name="Han C."/>
            <person name="Brettin T."/>
            <person name="Detter J.C."/>
            <person name="Wahrenburg C."/>
            <person name="Rohde M."/>
            <person name="Pukall R."/>
            <person name="Goker M."/>
            <person name="Bristow J."/>
            <person name="Eisen J.A."/>
            <person name="Markowitz V."/>
            <person name="Hugenholtz P."/>
            <person name="Klenk H.P."/>
            <person name="Kyrpides N.C."/>
        </authorList>
    </citation>
    <scope>NUCLEOTIDE SEQUENCE [LARGE SCALE GENOMIC DNA]</scope>
    <source>
        <strain evidence="2">ATCC 27009 / DSM 446 / BCRC 14685 / JCM 5260 / KCTC 1825 / NBRC 15652 / NCIMB 11725 / NRRL B-14509 / 104-IA</strain>
    </source>
</reference>
<dbReference type="Proteomes" id="UP000001917">
    <property type="component" value="Chromosome"/>
</dbReference>
<gene>
    <name evidence="1" type="ordered locus">Aaci_0367</name>
</gene>
<organism evidence="1 2">
    <name type="scientific">Alicyclobacillus acidocaldarius subsp. acidocaldarius (strain ATCC 27009 / DSM 446 / BCRC 14685 / JCM 5260 / KCTC 1825 / NBRC 15652 / NCIMB 11725 / NRRL B-14509 / 104-IA)</name>
    <name type="common">Bacillus acidocaldarius</name>
    <dbReference type="NCBI Taxonomy" id="521098"/>
    <lineage>
        <taxon>Bacteria</taxon>
        <taxon>Bacillati</taxon>
        <taxon>Bacillota</taxon>
        <taxon>Bacilli</taxon>
        <taxon>Bacillales</taxon>
        <taxon>Alicyclobacillaceae</taxon>
        <taxon>Alicyclobacillus</taxon>
    </lineage>
</organism>
<dbReference type="AlphaFoldDB" id="C8WRZ2"/>
<dbReference type="HOGENOM" id="CLU_3211507_0_0_9"/>
<proteinExistence type="predicted"/>
<protein>
    <submittedName>
        <fullName evidence="1">Uncharacterized protein</fullName>
    </submittedName>
</protein>